<keyword evidence="5" id="KW-1185">Reference proteome</keyword>
<organism evidence="2 4">
    <name type="scientific">Pyrodictium delaneyi</name>
    <dbReference type="NCBI Taxonomy" id="1273541"/>
    <lineage>
        <taxon>Archaea</taxon>
        <taxon>Thermoproteota</taxon>
        <taxon>Thermoprotei</taxon>
        <taxon>Desulfurococcales</taxon>
        <taxon>Pyrodictiaceae</taxon>
        <taxon>Pyrodictium</taxon>
    </lineage>
</organism>
<feature type="coiled-coil region" evidence="1">
    <location>
        <begin position="4"/>
        <end position="31"/>
    </location>
</feature>
<dbReference type="AlphaFoldDB" id="A0A0P0N5A1"/>
<dbReference type="OrthoDB" id="15418at2157"/>
<evidence type="ECO:0000256" key="1">
    <source>
        <dbReference type="SAM" id="Coils"/>
    </source>
</evidence>
<keyword evidence="1" id="KW-0175">Coiled coil</keyword>
<dbReference type="InterPro" id="IPR009078">
    <property type="entry name" value="Ferritin-like_SF"/>
</dbReference>
<evidence type="ECO:0000313" key="4">
    <source>
        <dbReference type="Proteomes" id="UP000058613"/>
    </source>
</evidence>
<dbReference type="SUPFAM" id="SSF47240">
    <property type="entry name" value="Ferritin-like"/>
    <property type="match status" value="1"/>
</dbReference>
<accession>A0A0P0N5A1</accession>
<feature type="coiled-coil region" evidence="1">
    <location>
        <begin position="130"/>
        <end position="169"/>
    </location>
</feature>
<dbReference type="KEGG" id="pdl:Pyrde_1779"/>
<evidence type="ECO:0000313" key="3">
    <source>
        <dbReference type="EMBL" id="OWJ54963.1"/>
    </source>
</evidence>
<dbReference type="EMBL" id="CP013011">
    <property type="protein sequence ID" value="ALL01822.1"/>
    <property type="molecule type" value="Genomic_DNA"/>
</dbReference>
<dbReference type="RefSeq" id="WP_055410077.1">
    <property type="nucleotide sequence ID" value="NZ_CP013011.1"/>
</dbReference>
<protein>
    <submittedName>
        <fullName evidence="2">Uncharacterized protein</fullName>
    </submittedName>
</protein>
<name>A0A0P0N5A1_9CREN</name>
<dbReference type="Proteomes" id="UP000196694">
    <property type="component" value="Unassembled WGS sequence"/>
</dbReference>
<gene>
    <name evidence="3" type="ORF">Pdsh_04520</name>
    <name evidence="2" type="ORF">Pyrde_1779</name>
</gene>
<dbReference type="EMBL" id="NCQP01000002">
    <property type="protein sequence ID" value="OWJ54963.1"/>
    <property type="molecule type" value="Genomic_DNA"/>
</dbReference>
<reference evidence="3 5" key="2">
    <citation type="submission" date="2017-05" db="EMBL/GenBank/DDBJ databases">
        <title>The draft genome of the hyperthermophilic archaeon 'Pyrodictium delaneyi strain Hulk', an iron and nitrate reducer, reveals the capacity for sulfate reduction.</title>
        <authorList>
            <person name="Demey L.M."/>
            <person name="Miller C."/>
            <person name="Manzella M."/>
            <person name="Reguera G."/>
            <person name="Kashefi K."/>
        </authorList>
    </citation>
    <scope>NUCLEOTIDE SEQUENCE [LARGE SCALE GENOMIC DNA]</scope>
    <source>
        <strain evidence="3 5">Hulk</strain>
    </source>
</reference>
<proteinExistence type="predicted"/>
<sequence length="170" mass="19837">MDREHSLESRLEKLLASLEKIKEQLEDIALDEMSEARAYSNMARACYEEDARWNLFLIAMDSIVHQEIAWALIRAINEIQVVAKELLSYRPRREDMGQVVDLVEIHKSIEDLAKSSYEGLLHLAEPGTTLRKLLELLVEEEKKHERLAIATAERLRNLLQQSNRREEEQD</sequence>
<evidence type="ECO:0000313" key="2">
    <source>
        <dbReference type="EMBL" id="ALL01822.1"/>
    </source>
</evidence>
<evidence type="ECO:0000313" key="5">
    <source>
        <dbReference type="Proteomes" id="UP000196694"/>
    </source>
</evidence>
<dbReference type="Proteomes" id="UP000058613">
    <property type="component" value="Chromosome"/>
</dbReference>
<dbReference type="GeneID" id="26100118"/>
<reference evidence="2 4" key="1">
    <citation type="submission" date="2015-10" db="EMBL/GenBank/DDBJ databases">
        <title>Complete genome sequence of hyperthermophilic archaeon Pyrodictium delaneyi Su06.</title>
        <authorList>
            <person name="Jung J.-H."/>
            <person name="Lin J."/>
            <person name="Holden J.F."/>
            <person name="Park C.-S."/>
        </authorList>
    </citation>
    <scope>NUCLEOTIDE SEQUENCE [LARGE SCALE GENOMIC DNA]</scope>
    <source>
        <strain evidence="2 4">Su06</strain>
    </source>
</reference>